<dbReference type="STRING" id="3775.A0A1Q3D193"/>
<dbReference type="PANTHER" id="PTHR36482">
    <property type="entry name" value="OSJNBA0024J22.15 PROTEIN"/>
    <property type="match status" value="1"/>
</dbReference>
<dbReference type="InParanoid" id="A0A1Q3D193"/>
<evidence type="ECO:0000313" key="2">
    <source>
        <dbReference type="Proteomes" id="UP000187406"/>
    </source>
</evidence>
<dbReference type="AlphaFoldDB" id="A0A1Q3D193"/>
<dbReference type="InterPro" id="IPR053085">
    <property type="entry name" value="Jasmonate-induced_protein"/>
</dbReference>
<dbReference type="OrthoDB" id="1462144at2759"/>
<dbReference type="Proteomes" id="UP000187406">
    <property type="component" value="Unassembled WGS sequence"/>
</dbReference>
<dbReference type="PANTHER" id="PTHR36482:SF5">
    <property type="entry name" value="23 KDA JASMONATE-INDUCED PROTEIN-LIKE"/>
    <property type="match status" value="1"/>
</dbReference>
<evidence type="ECO:0008006" key="3">
    <source>
        <dbReference type="Google" id="ProtNLM"/>
    </source>
</evidence>
<name>A0A1Q3D193_CEPFO</name>
<sequence>MSSNVFGNPVTDGTLEAMAEYENVTITRTDRAHVALNLKNAEEKDVNALQYARNLAQQYGSGINTLCLIYNATGDIVELAEEHDWAGVVWKSPCPQVIANGQWGAFLHAEKSSDGSCGAVVYRGKRVDDQQSDWMMSWYNPSSGANGVYTEIREVDHYANNKYWDYLSQLMKKPSARDAWNGSLSNVAIGRAGSSIFEGILTQEAALVSNV</sequence>
<comment type="caution">
    <text evidence="1">The sequence shown here is derived from an EMBL/GenBank/DDBJ whole genome shotgun (WGS) entry which is preliminary data.</text>
</comment>
<dbReference type="Pfam" id="PF21230">
    <property type="entry name" value="Nakanori"/>
    <property type="match status" value="1"/>
</dbReference>
<evidence type="ECO:0000313" key="1">
    <source>
        <dbReference type="EMBL" id="GAV86260.1"/>
    </source>
</evidence>
<dbReference type="Gene3D" id="2.60.270.50">
    <property type="match status" value="1"/>
</dbReference>
<proteinExistence type="predicted"/>
<keyword evidence="2" id="KW-1185">Reference proteome</keyword>
<reference evidence="2" key="1">
    <citation type="submission" date="2016-04" db="EMBL/GenBank/DDBJ databases">
        <title>Cephalotus genome sequencing.</title>
        <authorList>
            <person name="Fukushima K."/>
            <person name="Hasebe M."/>
            <person name="Fang X."/>
        </authorList>
    </citation>
    <scope>NUCLEOTIDE SEQUENCE [LARGE SCALE GENOMIC DNA]</scope>
    <source>
        <strain evidence="2">cv. St1</strain>
    </source>
</reference>
<dbReference type="EMBL" id="BDDD01003842">
    <property type="protein sequence ID" value="GAV86260.1"/>
    <property type="molecule type" value="Genomic_DNA"/>
</dbReference>
<protein>
    <recommendedName>
        <fullName evidence="3">23 kDa jasmonate-induced protein-like</fullName>
    </recommendedName>
</protein>
<dbReference type="InterPro" id="IPR049065">
    <property type="entry name" value="Nakanori"/>
</dbReference>
<accession>A0A1Q3D193</accession>
<organism evidence="1 2">
    <name type="scientific">Cephalotus follicularis</name>
    <name type="common">Albany pitcher plant</name>
    <dbReference type="NCBI Taxonomy" id="3775"/>
    <lineage>
        <taxon>Eukaryota</taxon>
        <taxon>Viridiplantae</taxon>
        <taxon>Streptophyta</taxon>
        <taxon>Embryophyta</taxon>
        <taxon>Tracheophyta</taxon>
        <taxon>Spermatophyta</taxon>
        <taxon>Magnoliopsida</taxon>
        <taxon>eudicotyledons</taxon>
        <taxon>Gunneridae</taxon>
        <taxon>Pentapetalae</taxon>
        <taxon>rosids</taxon>
        <taxon>fabids</taxon>
        <taxon>Oxalidales</taxon>
        <taxon>Cephalotaceae</taxon>
        <taxon>Cephalotus</taxon>
    </lineage>
</organism>
<gene>
    <name evidence="1" type="ORF">CFOL_v3_29693</name>
</gene>